<feature type="region of interest" description="Disordered" evidence="5">
    <location>
        <begin position="250"/>
        <end position="295"/>
    </location>
</feature>
<dbReference type="AlphaFoldDB" id="A0AAN6VIX8"/>
<feature type="transmembrane region" description="Helical" evidence="6">
    <location>
        <begin position="193"/>
        <end position="213"/>
    </location>
</feature>
<dbReference type="GO" id="GO:0016020">
    <property type="term" value="C:membrane"/>
    <property type="evidence" value="ECO:0007669"/>
    <property type="project" value="UniProtKB-SubCell"/>
</dbReference>
<evidence type="ECO:0000256" key="3">
    <source>
        <dbReference type="ARBA" id="ARBA00022989"/>
    </source>
</evidence>
<feature type="transmembrane region" description="Helical" evidence="6">
    <location>
        <begin position="225"/>
        <end position="247"/>
    </location>
</feature>
<evidence type="ECO:0000256" key="4">
    <source>
        <dbReference type="ARBA" id="ARBA00023136"/>
    </source>
</evidence>
<keyword evidence="3 6" id="KW-1133">Transmembrane helix</keyword>
<reference evidence="7" key="1">
    <citation type="journal article" date="2023" name="Mol. Phylogenet. Evol.">
        <title>Genome-scale phylogeny and comparative genomics of the fungal order Sordariales.</title>
        <authorList>
            <person name="Hensen N."/>
            <person name="Bonometti L."/>
            <person name="Westerberg I."/>
            <person name="Brannstrom I.O."/>
            <person name="Guillou S."/>
            <person name="Cros-Aarteil S."/>
            <person name="Calhoun S."/>
            <person name="Haridas S."/>
            <person name="Kuo A."/>
            <person name="Mondo S."/>
            <person name="Pangilinan J."/>
            <person name="Riley R."/>
            <person name="LaButti K."/>
            <person name="Andreopoulos B."/>
            <person name="Lipzen A."/>
            <person name="Chen C."/>
            <person name="Yan M."/>
            <person name="Daum C."/>
            <person name="Ng V."/>
            <person name="Clum A."/>
            <person name="Steindorff A."/>
            <person name="Ohm R.A."/>
            <person name="Martin F."/>
            <person name="Silar P."/>
            <person name="Natvig D.O."/>
            <person name="Lalanne C."/>
            <person name="Gautier V."/>
            <person name="Ament-Velasquez S.L."/>
            <person name="Kruys A."/>
            <person name="Hutchinson M.I."/>
            <person name="Powell A.J."/>
            <person name="Barry K."/>
            <person name="Miller A.N."/>
            <person name="Grigoriev I.V."/>
            <person name="Debuchy R."/>
            <person name="Gladieux P."/>
            <person name="Hiltunen Thoren M."/>
            <person name="Johannesson H."/>
        </authorList>
    </citation>
    <scope>NUCLEOTIDE SEQUENCE</scope>
    <source>
        <strain evidence="7">CBS 538.74</strain>
    </source>
</reference>
<dbReference type="SUPFAM" id="SSF103473">
    <property type="entry name" value="MFS general substrate transporter"/>
    <property type="match status" value="1"/>
</dbReference>
<evidence type="ECO:0000256" key="5">
    <source>
        <dbReference type="SAM" id="MobiDB-lite"/>
    </source>
</evidence>
<dbReference type="PANTHER" id="PTHR23507">
    <property type="entry name" value="ZGC:174356"/>
    <property type="match status" value="1"/>
</dbReference>
<feature type="transmembrane region" description="Helical" evidence="6">
    <location>
        <begin position="423"/>
        <end position="445"/>
    </location>
</feature>
<keyword evidence="8" id="KW-1185">Reference proteome</keyword>
<name>A0AAN6VIX8_9PEZI</name>
<keyword evidence="2 6" id="KW-0812">Transmembrane</keyword>
<feature type="transmembrane region" description="Helical" evidence="6">
    <location>
        <begin position="350"/>
        <end position="372"/>
    </location>
</feature>
<accession>A0AAN6VIX8</accession>
<feature type="transmembrane region" description="Helical" evidence="6">
    <location>
        <begin position="398"/>
        <end position="417"/>
    </location>
</feature>
<organism evidence="7 8">
    <name type="scientific">Chaetomidium leptoderma</name>
    <dbReference type="NCBI Taxonomy" id="669021"/>
    <lineage>
        <taxon>Eukaryota</taxon>
        <taxon>Fungi</taxon>
        <taxon>Dikarya</taxon>
        <taxon>Ascomycota</taxon>
        <taxon>Pezizomycotina</taxon>
        <taxon>Sordariomycetes</taxon>
        <taxon>Sordariomycetidae</taxon>
        <taxon>Sordariales</taxon>
        <taxon>Chaetomiaceae</taxon>
        <taxon>Chaetomidium</taxon>
    </lineage>
</organism>
<comment type="caution">
    <text evidence="7">The sequence shown here is derived from an EMBL/GenBank/DDBJ whole genome shotgun (WGS) entry which is preliminary data.</text>
</comment>
<feature type="transmembrane region" description="Helical" evidence="6">
    <location>
        <begin position="131"/>
        <end position="153"/>
    </location>
</feature>
<gene>
    <name evidence="7" type="ORF">C8A00DRAFT_34926</name>
</gene>
<dbReference type="Gene3D" id="1.20.1250.20">
    <property type="entry name" value="MFS general substrate transporter like domains"/>
    <property type="match status" value="2"/>
</dbReference>
<evidence type="ECO:0000256" key="6">
    <source>
        <dbReference type="SAM" id="Phobius"/>
    </source>
</evidence>
<evidence type="ECO:0000256" key="2">
    <source>
        <dbReference type="ARBA" id="ARBA00022692"/>
    </source>
</evidence>
<feature type="transmembrane region" description="Helical" evidence="6">
    <location>
        <begin position="159"/>
        <end position="181"/>
    </location>
</feature>
<keyword evidence="4 6" id="KW-0472">Membrane</keyword>
<protein>
    <submittedName>
        <fullName evidence="7">Major facilitator superfamily domain-containing protein</fullName>
    </submittedName>
</protein>
<evidence type="ECO:0000256" key="1">
    <source>
        <dbReference type="ARBA" id="ARBA00004141"/>
    </source>
</evidence>
<feature type="compositionally biased region" description="Low complexity" evidence="5">
    <location>
        <begin position="252"/>
        <end position="264"/>
    </location>
</feature>
<evidence type="ECO:0000313" key="7">
    <source>
        <dbReference type="EMBL" id="KAK4152398.1"/>
    </source>
</evidence>
<feature type="transmembrane region" description="Helical" evidence="6">
    <location>
        <begin position="314"/>
        <end position="338"/>
    </location>
</feature>
<feature type="region of interest" description="Disordered" evidence="5">
    <location>
        <begin position="1"/>
        <end position="32"/>
    </location>
</feature>
<sequence length="526" mass="57177">MADHPPLSAADAADMAHERRHKRPPPSAPRSPRRAIRPLLLLVALVNLAWSLYQLPVSRVVESRLCREHYAVHDPSALRPDGSVPEELCKGDEVQQRLGRIQGVMEATWVAGDFLMTIPLVSLADYYGHHYVLCLNLVPRVFLLVWTFAVGYFDQVLPVNAILAAPMFSFLGGDCVFNSIVYSLVSELTDDHVLRATFFGYVNAVSSIFSLQLGPALASATMSTLLWLPFWIGIAILVLAIPVISALPPPTATTTTSTTTSSPSSDEEEEEDNPLMGDSNSNGTTTPPKKTLQSTTRHHVRTLLALLKNPTRNFLLLLAVFFLASLASSDTKLLTLYISKRYGWKFASVGYLLSVKALFNFFLLWVVIPRFLRLRRRRCRRPALVGIGNDDDDGQQNVVHAWLCLVFSVLGALAIALAPTVWLLVPALLVYALGIALPMFTYSLLKAPGMGLLGGRGHGGGEGRPGTQLFSVVMLVRTVGTLVGAVVMPGLWVTGLGIGGWALGMPFGVSAVCYAVAGVVVRRIEV</sequence>
<proteinExistence type="predicted"/>
<evidence type="ECO:0000313" key="8">
    <source>
        <dbReference type="Proteomes" id="UP001302745"/>
    </source>
</evidence>
<feature type="transmembrane region" description="Helical" evidence="6">
    <location>
        <begin position="466"/>
        <end position="492"/>
    </location>
</feature>
<dbReference type="InterPro" id="IPR036259">
    <property type="entry name" value="MFS_trans_sf"/>
</dbReference>
<dbReference type="Proteomes" id="UP001302745">
    <property type="component" value="Unassembled WGS sequence"/>
</dbReference>
<comment type="subcellular location">
    <subcellularLocation>
        <location evidence="1">Membrane</location>
        <topology evidence="1">Multi-pass membrane protein</topology>
    </subcellularLocation>
</comment>
<reference evidence="7" key="2">
    <citation type="submission" date="2023-05" db="EMBL/GenBank/DDBJ databases">
        <authorList>
            <consortium name="Lawrence Berkeley National Laboratory"/>
            <person name="Steindorff A."/>
            <person name="Hensen N."/>
            <person name="Bonometti L."/>
            <person name="Westerberg I."/>
            <person name="Brannstrom I.O."/>
            <person name="Guillou S."/>
            <person name="Cros-Aarteil S."/>
            <person name="Calhoun S."/>
            <person name="Haridas S."/>
            <person name="Kuo A."/>
            <person name="Mondo S."/>
            <person name="Pangilinan J."/>
            <person name="Riley R."/>
            <person name="Labutti K."/>
            <person name="Andreopoulos B."/>
            <person name="Lipzen A."/>
            <person name="Chen C."/>
            <person name="Yanf M."/>
            <person name="Daum C."/>
            <person name="Ng V."/>
            <person name="Clum A."/>
            <person name="Ohm R."/>
            <person name="Martin F."/>
            <person name="Silar P."/>
            <person name="Natvig D."/>
            <person name="Lalanne C."/>
            <person name="Gautier V."/>
            <person name="Ament-Velasquez S.L."/>
            <person name="Kruys A."/>
            <person name="Hutchinson M.I."/>
            <person name="Powell A.J."/>
            <person name="Barry K."/>
            <person name="Miller A.N."/>
            <person name="Grigoriev I.V."/>
            <person name="Debuchy R."/>
            <person name="Gladieux P."/>
            <person name="Thoren M.H."/>
            <person name="Johannesson H."/>
        </authorList>
    </citation>
    <scope>NUCLEOTIDE SEQUENCE</scope>
    <source>
        <strain evidence="7">CBS 538.74</strain>
    </source>
</reference>
<feature type="transmembrane region" description="Helical" evidence="6">
    <location>
        <begin position="498"/>
        <end position="521"/>
    </location>
</feature>
<feature type="compositionally biased region" description="Polar residues" evidence="5">
    <location>
        <begin position="278"/>
        <end position="295"/>
    </location>
</feature>
<feature type="transmembrane region" description="Helical" evidence="6">
    <location>
        <begin position="35"/>
        <end position="53"/>
    </location>
</feature>
<dbReference type="EMBL" id="MU856976">
    <property type="protein sequence ID" value="KAK4152398.1"/>
    <property type="molecule type" value="Genomic_DNA"/>
</dbReference>
<dbReference type="PANTHER" id="PTHR23507:SF8">
    <property type="entry name" value="MFS GENERAL SUBSTRATE TRANSPORTER"/>
    <property type="match status" value="1"/>
</dbReference>
<dbReference type="GO" id="GO:0022857">
    <property type="term" value="F:transmembrane transporter activity"/>
    <property type="evidence" value="ECO:0007669"/>
    <property type="project" value="TreeGrafter"/>
</dbReference>